<reference evidence="3 4" key="1">
    <citation type="journal article" date="2017" name="Syst. Appl. Microbiol.">
        <title>Pseudomonas caspiana sp. nov., a citrus pathogen in the Pseudomonas syringae phylogenetic group.</title>
        <authorList>
            <person name="Busquets A."/>
            <person name="Gomila M."/>
            <person name="Beiki F."/>
            <person name="Mulet M."/>
            <person name="Rahimian H."/>
            <person name="Garcia-Valdes E."/>
            <person name="Lalucat J."/>
        </authorList>
    </citation>
    <scope>NUCLEOTIDE SEQUENCE [LARGE SCALE GENOMIC DNA]</scope>
    <source>
        <strain evidence="3 4">FBF102</strain>
    </source>
</reference>
<keyword evidence="1" id="KW-0732">Signal</keyword>
<evidence type="ECO:0000313" key="4">
    <source>
        <dbReference type="Proteomes" id="UP000195440"/>
    </source>
</evidence>
<dbReference type="Gene3D" id="3.10.450.40">
    <property type="match status" value="1"/>
</dbReference>
<dbReference type="Proteomes" id="UP000195440">
    <property type="component" value="Unassembled WGS sequence"/>
</dbReference>
<sequence length="102" mass="11009">MNTLTALAASALLLLTSGVVSARDISLDEAATLRAAGIIQSSERLDAIALAIHPGATINDTELDERYGKHIYQVELTDTHDIEWDVDIDAATGKVLKNHQDR</sequence>
<evidence type="ECO:0000259" key="2">
    <source>
        <dbReference type="Pfam" id="PF03413"/>
    </source>
</evidence>
<feature type="chain" id="PRO_5012576343" evidence="1">
    <location>
        <begin position="23"/>
        <end position="102"/>
    </location>
</feature>
<protein>
    <submittedName>
        <fullName evidence="3">Peptidase</fullName>
    </submittedName>
</protein>
<proteinExistence type="predicted"/>
<organism evidence="3 4">
    <name type="scientific">Pseudomonas caspiana</name>
    <dbReference type="NCBI Taxonomy" id="1451454"/>
    <lineage>
        <taxon>Bacteria</taxon>
        <taxon>Pseudomonadati</taxon>
        <taxon>Pseudomonadota</taxon>
        <taxon>Gammaproteobacteria</taxon>
        <taxon>Pseudomonadales</taxon>
        <taxon>Pseudomonadaceae</taxon>
        <taxon>Pseudomonas</taxon>
    </lineage>
</organism>
<name>A0A1Y3P5G1_9PSED</name>
<dbReference type="RefSeq" id="WP_087265274.1">
    <property type="nucleotide sequence ID" value="NZ_JBJGBV010000003.1"/>
</dbReference>
<evidence type="ECO:0000313" key="3">
    <source>
        <dbReference type="EMBL" id="OUM75038.1"/>
    </source>
</evidence>
<gene>
    <name evidence="3" type="ORF">AUC60_06550</name>
</gene>
<accession>A0A1Y3P5G1</accession>
<comment type="caution">
    <text evidence="3">The sequence shown here is derived from an EMBL/GenBank/DDBJ whole genome shotgun (WGS) entry which is preliminary data.</text>
</comment>
<dbReference type="AlphaFoldDB" id="A0A1Y3P5G1"/>
<feature type="signal peptide" evidence="1">
    <location>
        <begin position="1"/>
        <end position="22"/>
    </location>
</feature>
<dbReference type="EMBL" id="LOHF01000003">
    <property type="protein sequence ID" value="OUM75038.1"/>
    <property type="molecule type" value="Genomic_DNA"/>
</dbReference>
<dbReference type="InterPro" id="IPR025711">
    <property type="entry name" value="PepSY"/>
</dbReference>
<evidence type="ECO:0000256" key="1">
    <source>
        <dbReference type="SAM" id="SignalP"/>
    </source>
</evidence>
<dbReference type="Pfam" id="PF03413">
    <property type="entry name" value="PepSY"/>
    <property type="match status" value="1"/>
</dbReference>
<keyword evidence="4" id="KW-1185">Reference proteome</keyword>
<dbReference type="OrthoDB" id="5772663at2"/>
<feature type="domain" description="PepSY" evidence="2">
    <location>
        <begin position="41"/>
        <end position="97"/>
    </location>
</feature>